<dbReference type="NCBIfam" id="TIGR02643">
    <property type="entry name" value="T_phosphoryl"/>
    <property type="match status" value="1"/>
</dbReference>
<evidence type="ECO:0000256" key="5">
    <source>
        <dbReference type="ARBA" id="ARBA00022679"/>
    </source>
</evidence>
<evidence type="ECO:0000256" key="3">
    <source>
        <dbReference type="ARBA" id="ARBA00011892"/>
    </source>
</evidence>
<dbReference type="InterPro" id="IPR000312">
    <property type="entry name" value="Glycosyl_Trfase_fam3"/>
</dbReference>
<dbReference type="GO" id="GO:0046104">
    <property type="term" value="P:thymidine metabolic process"/>
    <property type="evidence" value="ECO:0007669"/>
    <property type="project" value="UniProtKB-UniRule"/>
</dbReference>
<dbReference type="InterPro" id="IPR017872">
    <property type="entry name" value="Pyrmidine_PPase_CS"/>
</dbReference>
<organism evidence="9 10">
    <name type="scientific">Aliidongia dinghuensis</name>
    <dbReference type="NCBI Taxonomy" id="1867774"/>
    <lineage>
        <taxon>Bacteria</taxon>
        <taxon>Pseudomonadati</taxon>
        <taxon>Pseudomonadota</taxon>
        <taxon>Alphaproteobacteria</taxon>
        <taxon>Rhodospirillales</taxon>
        <taxon>Dongiaceae</taxon>
        <taxon>Aliidongia</taxon>
    </lineage>
</organism>
<dbReference type="PANTHER" id="PTHR10515:SF0">
    <property type="entry name" value="THYMIDINE PHOSPHORYLASE"/>
    <property type="match status" value="1"/>
</dbReference>
<dbReference type="GO" id="GO:0005829">
    <property type="term" value="C:cytosol"/>
    <property type="evidence" value="ECO:0007669"/>
    <property type="project" value="TreeGrafter"/>
</dbReference>
<dbReference type="GO" id="GO:0004645">
    <property type="term" value="F:1,4-alpha-oligoglucan phosphorylase activity"/>
    <property type="evidence" value="ECO:0007669"/>
    <property type="project" value="InterPro"/>
</dbReference>
<comment type="similarity">
    <text evidence="1 7">Belongs to the thymidine/pyrimidine-nucleoside phosphorylase family.</text>
</comment>
<dbReference type="AlphaFoldDB" id="A0A8J2YV06"/>
<dbReference type="Gene3D" id="1.20.970.10">
    <property type="entry name" value="Transferase, Pyrimidine Nucleoside Phosphorylase, Chain C"/>
    <property type="match status" value="1"/>
</dbReference>
<comment type="catalytic activity">
    <reaction evidence="6 7">
        <text>thymidine + phosphate = 2-deoxy-alpha-D-ribose 1-phosphate + thymine</text>
        <dbReference type="Rhea" id="RHEA:16037"/>
        <dbReference type="ChEBI" id="CHEBI:17748"/>
        <dbReference type="ChEBI" id="CHEBI:17821"/>
        <dbReference type="ChEBI" id="CHEBI:43474"/>
        <dbReference type="ChEBI" id="CHEBI:57259"/>
        <dbReference type="EC" id="2.4.2.4"/>
    </reaction>
</comment>
<dbReference type="EMBL" id="BMJQ01000007">
    <property type="protein sequence ID" value="GGF21722.1"/>
    <property type="molecule type" value="Genomic_DNA"/>
</dbReference>
<evidence type="ECO:0000256" key="6">
    <source>
        <dbReference type="ARBA" id="ARBA00048550"/>
    </source>
</evidence>
<dbReference type="InterPro" id="IPR013102">
    <property type="entry name" value="PYNP_C"/>
</dbReference>
<comment type="pathway">
    <text evidence="7">Pyrimidine metabolism; dTMP biosynthesis via salvage pathway; dTMP from thymine: step 1/2.</text>
</comment>
<evidence type="ECO:0000313" key="9">
    <source>
        <dbReference type="EMBL" id="GGF21722.1"/>
    </source>
</evidence>
<evidence type="ECO:0000313" key="10">
    <source>
        <dbReference type="Proteomes" id="UP000646365"/>
    </source>
</evidence>
<dbReference type="Gene3D" id="3.90.1170.30">
    <property type="entry name" value="Pyrimidine nucleoside phosphorylase-like, C-terminal domain"/>
    <property type="match status" value="1"/>
</dbReference>
<dbReference type="SUPFAM" id="SSF52418">
    <property type="entry name" value="Nucleoside phosphorylase/phosphoribosyltransferase catalytic domain"/>
    <property type="match status" value="1"/>
</dbReference>
<dbReference type="InterPro" id="IPR000053">
    <property type="entry name" value="Thymidine/pyrmidine_PPase"/>
</dbReference>
<evidence type="ECO:0000256" key="1">
    <source>
        <dbReference type="ARBA" id="ARBA00006915"/>
    </source>
</evidence>
<dbReference type="HAMAP" id="MF_01628">
    <property type="entry name" value="Thymid_phosp"/>
    <property type="match status" value="1"/>
</dbReference>
<dbReference type="GO" id="GO:0006206">
    <property type="term" value="P:pyrimidine nucleobase metabolic process"/>
    <property type="evidence" value="ECO:0007669"/>
    <property type="project" value="InterPro"/>
</dbReference>
<reference evidence="9" key="2">
    <citation type="submission" date="2020-09" db="EMBL/GenBank/DDBJ databases">
        <authorList>
            <person name="Sun Q."/>
            <person name="Zhou Y."/>
        </authorList>
    </citation>
    <scope>NUCLEOTIDE SEQUENCE</scope>
    <source>
        <strain evidence="9">CGMCC 1.15725</strain>
    </source>
</reference>
<comment type="function">
    <text evidence="7">The enzymes which catalyze the reversible phosphorolysis of pyrimidine nucleosides are involved in the degradation of these compounds and in their utilization as carbon and energy sources, or in the rescue of pyrimidine bases for nucleotide synthesis.</text>
</comment>
<proteinExistence type="inferred from homology"/>
<dbReference type="InterPro" id="IPR036566">
    <property type="entry name" value="PYNP-like_C_sf"/>
</dbReference>
<reference evidence="9" key="1">
    <citation type="journal article" date="2014" name="Int. J. Syst. Evol. Microbiol.">
        <title>Complete genome sequence of Corynebacterium casei LMG S-19264T (=DSM 44701T), isolated from a smear-ripened cheese.</title>
        <authorList>
            <consortium name="US DOE Joint Genome Institute (JGI-PGF)"/>
            <person name="Walter F."/>
            <person name="Albersmeier A."/>
            <person name="Kalinowski J."/>
            <person name="Ruckert C."/>
        </authorList>
    </citation>
    <scope>NUCLEOTIDE SEQUENCE</scope>
    <source>
        <strain evidence="9">CGMCC 1.15725</strain>
    </source>
</reference>
<accession>A0A8J2YV06</accession>
<sequence>MIAKELLARKRDGAALAADEIAFLVGGITDGSLTEGQVAAFAMAVCCRGMERAERVALTDAMTRSGRVLDWRDLGKPVVDKHSTGGVGDKTSLMLAPILAAAGAAVPMISGRGLGHTGGTLDKLDAIPGYQTRPPLDRIRAAMAETGAAMVGQTDDLAPADKRLYAIRDTTGTVESIPLITASILSKKLAAGLQGLVLDVKYGSGAFMARPEQARALAQCLVEVGDGAGLAVTALLTDMNEVLGDSAGNALEVLEAVEYLTGVRREPRLDAVTRGLAVEMLRRAGLAGDEAEGAACVEQLLASGAAAETFGRMVASLGGPSDFMAKARAHLPAAPVVRPVLPAWPGVLAALDARRVGLAVLALGGGRNAPADPIDYAVGFSRCAHIGDAVGPDRPLALVHARTEAAAQVAIAALQAAAVIGDRAPAARPLILDRLES</sequence>
<dbReference type="GO" id="GO:0009032">
    <property type="term" value="F:thymidine phosphorylase activity"/>
    <property type="evidence" value="ECO:0007669"/>
    <property type="project" value="UniProtKB-UniRule"/>
</dbReference>
<dbReference type="Pfam" id="PF00591">
    <property type="entry name" value="Glycos_transf_3"/>
    <property type="match status" value="1"/>
</dbReference>
<dbReference type="InterPro" id="IPR017459">
    <property type="entry name" value="Glycosyl_Trfase_fam3_N_dom"/>
</dbReference>
<dbReference type="NCBIfam" id="NF004490">
    <property type="entry name" value="PRK05820.1"/>
    <property type="match status" value="1"/>
</dbReference>
<dbReference type="Pfam" id="PF02885">
    <property type="entry name" value="Glycos_trans_3N"/>
    <property type="match status" value="1"/>
</dbReference>
<dbReference type="Gene3D" id="3.40.1030.10">
    <property type="entry name" value="Nucleoside phosphorylase/phosphoribosyltransferase catalytic domain"/>
    <property type="match status" value="1"/>
</dbReference>
<comment type="caution">
    <text evidence="9">The sequence shown here is derived from an EMBL/GenBank/DDBJ whole genome shotgun (WGS) entry which is preliminary data.</text>
</comment>
<dbReference type="PANTHER" id="PTHR10515">
    <property type="entry name" value="THYMIDINE PHOSPHORYLASE"/>
    <property type="match status" value="1"/>
</dbReference>
<dbReference type="EC" id="2.4.2.4" evidence="3 7"/>
<dbReference type="PIRSF" id="PIRSF000478">
    <property type="entry name" value="TP_PyNP"/>
    <property type="match status" value="1"/>
</dbReference>
<dbReference type="FunFam" id="3.40.1030.10:FF:000003">
    <property type="entry name" value="Pyrimidine-nucleoside phosphorylase"/>
    <property type="match status" value="1"/>
</dbReference>
<evidence type="ECO:0000256" key="7">
    <source>
        <dbReference type="HAMAP-Rule" id="MF_01628"/>
    </source>
</evidence>
<dbReference type="InterPro" id="IPR036320">
    <property type="entry name" value="Glycosyl_Trfase_fam3_N_dom_sf"/>
</dbReference>
<keyword evidence="5 7" id="KW-0808">Transferase</keyword>
<dbReference type="SMART" id="SM00941">
    <property type="entry name" value="PYNP_C"/>
    <property type="match status" value="1"/>
</dbReference>
<dbReference type="SUPFAM" id="SSF54680">
    <property type="entry name" value="Pyrimidine nucleoside phosphorylase C-terminal domain"/>
    <property type="match status" value="1"/>
</dbReference>
<dbReference type="Pfam" id="PF07831">
    <property type="entry name" value="PYNP_C"/>
    <property type="match status" value="1"/>
</dbReference>
<evidence type="ECO:0000259" key="8">
    <source>
        <dbReference type="SMART" id="SM00941"/>
    </source>
</evidence>
<dbReference type="PROSITE" id="PS00647">
    <property type="entry name" value="THYMID_PHOSPHORYLASE"/>
    <property type="match status" value="1"/>
</dbReference>
<dbReference type="InterPro" id="IPR013465">
    <property type="entry name" value="Thymidine_Pase"/>
</dbReference>
<dbReference type="InterPro" id="IPR018090">
    <property type="entry name" value="Pyrmidine_PPas_bac/euk"/>
</dbReference>
<evidence type="ECO:0000256" key="2">
    <source>
        <dbReference type="ARBA" id="ARBA00011738"/>
    </source>
</evidence>
<dbReference type="SUPFAM" id="SSF47648">
    <property type="entry name" value="Nucleoside phosphorylase/phosphoribosyltransferase N-terminal domain"/>
    <property type="match status" value="1"/>
</dbReference>
<dbReference type="InterPro" id="IPR035902">
    <property type="entry name" value="Nuc_phospho_transferase"/>
</dbReference>
<dbReference type="NCBIfam" id="TIGR02644">
    <property type="entry name" value="Y_phosphoryl"/>
    <property type="match status" value="1"/>
</dbReference>
<dbReference type="RefSeq" id="WP_189047056.1">
    <property type="nucleotide sequence ID" value="NZ_BMJQ01000007.1"/>
</dbReference>
<keyword evidence="4 7" id="KW-0328">Glycosyltransferase</keyword>
<protein>
    <recommendedName>
        <fullName evidence="3 7">Thymidine phosphorylase</fullName>
        <ecNumber evidence="3 7">2.4.2.4</ecNumber>
    </recommendedName>
    <alternativeName>
        <fullName evidence="7">TdRPase</fullName>
    </alternativeName>
</protein>
<evidence type="ECO:0000256" key="4">
    <source>
        <dbReference type="ARBA" id="ARBA00022676"/>
    </source>
</evidence>
<dbReference type="UniPathway" id="UPA00578">
    <property type="reaction ID" value="UER00638"/>
</dbReference>
<keyword evidence="10" id="KW-1185">Reference proteome</keyword>
<gene>
    <name evidence="7 9" type="primary">deoA</name>
    <name evidence="9" type="ORF">GCM10011611_29740</name>
</gene>
<feature type="domain" description="Pyrimidine nucleoside phosphorylase C-terminal" evidence="8">
    <location>
        <begin position="347"/>
        <end position="421"/>
    </location>
</feature>
<comment type="subunit">
    <text evidence="2 7">Homodimer.</text>
</comment>
<name>A0A8J2YV06_9PROT</name>
<dbReference type="Proteomes" id="UP000646365">
    <property type="component" value="Unassembled WGS sequence"/>
</dbReference>